<feature type="compositionally biased region" description="Low complexity" evidence="1">
    <location>
        <begin position="243"/>
        <end position="252"/>
    </location>
</feature>
<dbReference type="GeneID" id="91090872"/>
<feature type="compositionally biased region" description="Low complexity" evidence="1">
    <location>
        <begin position="143"/>
        <end position="152"/>
    </location>
</feature>
<name>A0AAX4JIP3_9TREE</name>
<organism evidence="2 3">
    <name type="scientific">Kwoniella dendrophila CBS 6074</name>
    <dbReference type="NCBI Taxonomy" id="1295534"/>
    <lineage>
        <taxon>Eukaryota</taxon>
        <taxon>Fungi</taxon>
        <taxon>Dikarya</taxon>
        <taxon>Basidiomycota</taxon>
        <taxon>Agaricomycotina</taxon>
        <taxon>Tremellomycetes</taxon>
        <taxon>Tremellales</taxon>
        <taxon>Cryptococcaceae</taxon>
        <taxon>Kwoniella</taxon>
    </lineage>
</organism>
<dbReference type="EMBL" id="CP144098">
    <property type="protein sequence ID" value="WWC85337.1"/>
    <property type="molecule type" value="Genomic_DNA"/>
</dbReference>
<keyword evidence="3" id="KW-1185">Reference proteome</keyword>
<dbReference type="Proteomes" id="UP001355207">
    <property type="component" value="Chromosome 1"/>
</dbReference>
<feature type="compositionally biased region" description="Low complexity" evidence="1">
    <location>
        <begin position="66"/>
        <end position="101"/>
    </location>
</feature>
<evidence type="ECO:0000313" key="3">
    <source>
        <dbReference type="Proteomes" id="UP001355207"/>
    </source>
</evidence>
<sequence length="267" mass="30656">MYPSRQAPLPPSPSPFKLDDQLSLSPDHPFATYYIPPPPVHNGEYQNRQLKHYTSESSFNSNSIRTPSSSRYYESISSSSTRSPTSSLSQPLSPRSTSSPRNYSGSLGHFATQQLNNSRPIYQEPGSRFDYDNNRYAQNPAYSRSTCTSRSSSSILNDNIPIELTLFNSKPKQNLLGDIEYIIGKKLSFPFLESLVTSRKDKKEKEQIKRLTKERYNNNENWDWECLNDLLPYDSIIISSNEKQQQQQQQQRKPQKKGRGVREGNFI</sequence>
<feature type="region of interest" description="Disordered" evidence="1">
    <location>
        <begin position="1"/>
        <end position="152"/>
    </location>
</feature>
<evidence type="ECO:0008006" key="4">
    <source>
        <dbReference type="Google" id="ProtNLM"/>
    </source>
</evidence>
<dbReference type="RefSeq" id="XP_066072100.1">
    <property type="nucleotide sequence ID" value="XM_066216003.1"/>
</dbReference>
<feature type="compositionally biased region" description="Polar residues" evidence="1">
    <location>
        <begin position="55"/>
        <end position="65"/>
    </location>
</feature>
<reference evidence="2 3" key="1">
    <citation type="submission" date="2024-01" db="EMBL/GenBank/DDBJ databases">
        <title>Comparative genomics of Cryptococcus and Kwoniella reveals pathogenesis evolution and contrasting modes of karyotype evolution via chromosome fusion or intercentromeric recombination.</title>
        <authorList>
            <person name="Coelho M.A."/>
            <person name="David-Palma M."/>
            <person name="Shea T."/>
            <person name="Bowers K."/>
            <person name="McGinley-Smith S."/>
            <person name="Mohammad A.W."/>
            <person name="Gnirke A."/>
            <person name="Yurkov A.M."/>
            <person name="Nowrousian M."/>
            <person name="Sun S."/>
            <person name="Cuomo C.A."/>
            <person name="Heitman J."/>
        </authorList>
    </citation>
    <scope>NUCLEOTIDE SEQUENCE [LARGE SCALE GENOMIC DNA]</scope>
    <source>
        <strain evidence="2 3">CBS 6074</strain>
    </source>
</reference>
<proteinExistence type="predicted"/>
<evidence type="ECO:0000313" key="2">
    <source>
        <dbReference type="EMBL" id="WWC85337.1"/>
    </source>
</evidence>
<gene>
    <name evidence="2" type="ORF">L201_000200</name>
</gene>
<accession>A0AAX4JIP3</accession>
<dbReference type="AlphaFoldDB" id="A0AAX4JIP3"/>
<protein>
    <recommendedName>
        <fullName evidence="4">AGC-kinase C-terminal domain-containing protein</fullName>
    </recommendedName>
</protein>
<feature type="compositionally biased region" description="Polar residues" evidence="1">
    <location>
        <begin position="111"/>
        <end position="120"/>
    </location>
</feature>
<evidence type="ECO:0000256" key="1">
    <source>
        <dbReference type="SAM" id="MobiDB-lite"/>
    </source>
</evidence>
<feature type="region of interest" description="Disordered" evidence="1">
    <location>
        <begin position="241"/>
        <end position="267"/>
    </location>
</feature>